<dbReference type="OrthoDB" id="3748138at2759"/>
<sequence length="774" mass="87136">MSVSDILSTLNILIKLGTEIKTRFDSLNQATDDLLLLTANLRVLLKVFEEPENEDIIKTHSSEIVAILDILQGIAQSCTSCAKALGIELAGATAVTQKTGMNGKKFAKRAWTFSRIPSLLAEIRHKSEQLHNMSSTLSISFLSDVRKHQRKSSGKETLISPIAKNTTLHENLLDLDFRTDFASIDRMVGNLMNECKHLQRQLEEATLFPDTLVVQSYQAQNPEGASFWKDRFQKDKLNASALRYETFYVSWARFVHEVETAFLLKMIPTGIFETGNINQIRLQGSRYSIDQNGTRRLSTIRPLWLPALRSALDPLHKGYVKPQDYFKLIHDSSLSDTLRSLALESAGYGTLVECERASGDLALPAEIESPSAHIGWISAQIVAVPTPDELGIVTGREVTESSSDALFSYFNEPAGDVHVYVRYLETGQIERKSLSKQVRPIGGISVGAALSIRHELDSGDYAWSCELHVTEFKACYGGEYIIAACSGSTSVLFSTRPLKTSFDRMLHGNGNSSGSAIPEFDYTLLGPSKVFIQPPKVGEKVQIEYDGFWYDSKVTLVDGDEIEFVDWDNLPKKSETNITRAQDVDEADEKDDGNLFFPEEQLTQLGKGMRRLWRPWRRNIIRYDVRPYRCFHIGDTVEAPVMYPDFRFHYHVTDNSQLYLPARIIDVQGDQYVIEFSPAFSVHGWWPGRMPKGKQIYLVPGSGVKVENPFDFHRVTLGMDRVRPFIAGPRPVLGVQSAKPSGWSLFQGLHLCELEDLFEESLWNNDRDNERADG</sequence>
<dbReference type="EMBL" id="ML986877">
    <property type="protein sequence ID" value="KAF2257677.1"/>
    <property type="molecule type" value="Genomic_DNA"/>
</dbReference>
<organism evidence="1 2">
    <name type="scientific">Lojkania enalia</name>
    <dbReference type="NCBI Taxonomy" id="147567"/>
    <lineage>
        <taxon>Eukaryota</taxon>
        <taxon>Fungi</taxon>
        <taxon>Dikarya</taxon>
        <taxon>Ascomycota</taxon>
        <taxon>Pezizomycotina</taxon>
        <taxon>Dothideomycetes</taxon>
        <taxon>Pleosporomycetidae</taxon>
        <taxon>Pleosporales</taxon>
        <taxon>Pleosporales incertae sedis</taxon>
        <taxon>Lojkania</taxon>
    </lineage>
</organism>
<keyword evidence="2" id="KW-1185">Reference proteome</keyword>
<dbReference type="AlphaFoldDB" id="A0A9P4JVG1"/>
<proteinExistence type="predicted"/>
<protein>
    <submittedName>
        <fullName evidence="1">Uncharacterized protein</fullName>
    </submittedName>
</protein>
<comment type="caution">
    <text evidence="1">The sequence shown here is derived from an EMBL/GenBank/DDBJ whole genome shotgun (WGS) entry which is preliminary data.</text>
</comment>
<evidence type="ECO:0000313" key="1">
    <source>
        <dbReference type="EMBL" id="KAF2257677.1"/>
    </source>
</evidence>
<accession>A0A9P4JVG1</accession>
<dbReference type="Proteomes" id="UP000800093">
    <property type="component" value="Unassembled WGS sequence"/>
</dbReference>
<reference evidence="2" key="1">
    <citation type="journal article" date="2020" name="Stud. Mycol.">
        <title>101 Dothideomycetes genomes: A test case for predicting lifestyles and emergence of pathogens.</title>
        <authorList>
            <person name="Haridas S."/>
            <person name="Albert R."/>
            <person name="Binder M."/>
            <person name="Bloem J."/>
            <person name="LaButti K."/>
            <person name="Salamov A."/>
            <person name="Andreopoulos B."/>
            <person name="Baker S."/>
            <person name="Barry K."/>
            <person name="Bills G."/>
            <person name="Bluhm B."/>
            <person name="Cannon C."/>
            <person name="Castanera R."/>
            <person name="Culley D."/>
            <person name="Daum C."/>
            <person name="Ezra D."/>
            <person name="Gonzalez J."/>
            <person name="Henrissat B."/>
            <person name="Kuo A."/>
            <person name="Liang C."/>
            <person name="Lipzen A."/>
            <person name="Lutzoni F."/>
            <person name="Magnuson J."/>
            <person name="Mondo S."/>
            <person name="Nolan M."/>
            <person name="Ohm R."/>
            <person name="Pangilinan J."/>
            <person name="Park H.-J."/>
            <person name="Ramirez L."/>
            <person name="Alfaro M."/>
            <person name="Sun H."/>
            <person name="Tritt A."/>
            <person name="Yoshinaga Y."/>
            <person name="Zwiers L.-H."/>
            <person name="Turgeon B."/>
            <person name="Goodwin S."/>
            <person name="Spatafora J."/>
            <person name="Crous P."/>
            <person name="Grigoriev I."/>
        </authorList>
    </citation>
    <scope>NUCLEOTIDE SEQUENCE [LARGE SCALE GENOMIC DNA]</scope>
    <source>
        <strain evidence="2">CBS 304.66</strain>
    </source>
</reference>
<name>A0A9P4JVG1_9PLEO</name>
<gene>
    <name evidence="1" type="ORF">CC78DRAFT_201579</name>
</gene>
<evidence type="ECO:0000313" key="2">
    <source>
        <dbReference type="Proteomes" id="UP000800093"/>
    </source>
</evidence>